<keyword evidence="4" id="KW-1185">Reference proteome</keyword>
<dbReference type="SUPFAM" id="SSF52980">
    <property type="entry name" value="Restriction endonuclease-like"/>
    <property type="match status" value="1"/>
</dbReference>
<dbReference type="Proteomes" id="UP001500503">
    <property type="component" value="Unassembled WGS sequence"/>
</dbReference>
<protein>
    <recommendedName>
        <fullName evidence="2">DUF7662 domain-containing protein</fullName>
    </recommendedName>
</protein>
<dbReference type="InterPro" id="IPR056079">
    <property type="entry name" value="DUF7662"/>
</dbReference>
<gene>
    <name evidence="3" type="ORF">GCM10023191_100270</name>
</gene>
<dbReference type="RefSeq" id="WP_345475737.1">
    <property type="nucleotide sequence ID" value="NZ_BAABHF010000078.1"/>
</dbReference>
<dbReference type="InterPro" id="IPR011335">
    <property type="entry name" value="Restrct_endonuc-II-like"/>
</dbReference>
<feature type="region of interest" description="Disordered" evidence="1">
    <location>
        <begin position="164"/>
        <end position="188"/>
    </location>
</feature>
<dbReference type="EMBL" id="BAABHF010000078">
    <property type="protein sequence ID" value="GAA4521715.1"/>
    <property type="molecule type" value="Genomic_DNA"/>
</dbReference>
<feature type="compositionally biased region" description="Basic and acidic residues" evidence="1">
    <location>
        <begin position="169"/>
        <end position="180"/>
    </location>
</feature>
<organism evidence="3 4">
    <name type="scientific">Actinoallomurus oryzae</name>
    <dbReference type="NCBI Taxonomy" id="502180"/>
    <lineage>
        <taxon>Bacteria</taxon>
        <taxon>Bacillati</taxon>
        <taxon>Actinomycetota</taxon>
        <taxon>Actinomycetes</taxon>
        <taxon>Streptosporangiales</taxon>
        <taxon>Thermomonosporaceae</taxon>
        <taxon>Actinoallomurus</taxon>
    </lineage>
</organism>
<evidence type="ECO:0000259" key="2">
    <source>
        <dbReference type="Pfam" id="PF24698"/>
    </source>
</evidence>
<feature type="domain" description="DUF7662" evidence="2">
    <location>
        <begin position="4"/>
        <end position="69"/>
    </location>
</feature>
<accession>A0ABP8RA70</accession>
<proteinExistence type="predicted"/>
<comment type="caution">
    <text evidence="3">The sequence shown here is derived from an EMBL/GenBank/DDBJ whole genome shotgun (WGS) entry which is preliminary data.</text>
</comment>
<dbReference type="Gene3D" id="3.40.1350.10">
    <property type="match status" value="1"/>
</dbReference>
<sequence length="188" mass="20775">MAKYEPLQSYLAARPEQMSRVTMSFDEIEALVGSLPPSARNHGAWWANDSKVQAQAWRTAGWRVESVDQRVGRVAFTRSIVGGPHPIARKPRPSPAIPAPQPIMVSTLSAEDGMPEARAQALLVTYLVSEGWRIQRVADTTTKEQGIDVLATRGDRTLAVEVKGYPGRRYSDPRRVDETKPTAPATQR</sequence>
<evidence type="ECO:0000256" key="1">
    <source>
        <dbReference type="SAM" id="MobiDB-lite"/>
    </source>
</evidence>
<dbReference type="InterPro" id="IPR011856">
    <property type="entry name" value="tRNA_endonuc-like_dom_sf"/>
</dbReference>
<evidence type="ECO:0000313" key="4">
    <source>
        <dbReference type="Proteomes" id="UP001500503"/>
    </source>
</evidence>
<reference evidence="4" key="1">
    <citation type="journal article" date="2019" name="Int. J. Syst. Evol. Microbiol.">
        <title>The Global Catalogue of Microorganisms (GCM) 10K type strain sequencing project: providing services to taxonomists for standard genome sequencing and annotation.</title>
        <authorList>
            <consortium name="The Broad Institute Genomics Platform"/>
            <consortium name="The Broad Institute Genome Sequencing Center for Infectious Disease"/>
            <person name="Wu L."/>
            <person name="Ma J."/>
        </authorList>
    </citation>
    <scope>NUCLEOTIDE SEQUENCE [LARGE SCALE GENOMIC DNA]</scope>
    <source>
        <strain evidence="4">JCM 17933</strain>
    </source>
</reference>
<dbReference type="Pfam" id="PF24698">
    <property type="entry name" value="DUF7662"/>
    <property type="match status" value="1"/>
</dbReference>
<evidence type="ECO:0000313" key="3">
    <source>
        <dbReference type="EMBL" id="GAA4521715.1"/>
    </source>
</evidence>
<name>A0ABP8RA70_9ACTN</name>